<evidence type="ECO:0000256" key="8">
    <source>
        <dbReference type="ARBA" id="ARBA00023136"/>
    </source>
</evidence>
<protein>
    <submittedName>
        <fullName evidence="11">Mitochondrial substrate carrier family protein ucpB-like protein</fullName>
    </submittedName>
</protein>
<dbReference type="GO" id="GO:0055085">
    <property type="term" value="P:transmembrane transport"/>
    <property type="evidence" value="ECO:0007669"/>
    <property type="project" value="InterPro"/>
</dbReference>
<dbReference type="PROSITE" id="PS50920">
    <property type="entry name" value="SOLCAR"/>
    <property type="match status" value="3"/>
</dbReference>
<dbReference type="PANTHER" id="PTHR45618">
    <property type="entry name" value="MITOCHONDRIAL DICARBOXYLATE CARRIER-RELATED"/>
    <property type="match status" value="1"/>
</dbReference>
<evidence type="ECO:0000256" key="4">
    <source>
        <dbReference type="ARBA" id="ARBA00022692"/>
    </source>
</evidence>
<proteinExistence type="inferred from homology"/>
<dbReference type="InterPro" id="IPR002067">
    <property type="entry name" value="MCP"/>
</dbReference>
<evidence type="ECO:0000256" key="9">
    <source>
        <dbReference type="PROSITE-ProRule" id="PRU00282"/>
    </source>
</evidence>
<dbReference type="SUPFAM" id="SSF103506">
    <property type="entry name" value="Mitochondrial carrier"/>
    <property type="match status" value="1"/>
</dbReference>
<evidence type="ECO:0000313" key="12">
    <source>
        <dbReference type="Proteomes" id="UP000193411"/>
    </source>
</evidence>
<keyword evidence="3 10" id="KW-0813">Transport</keyword>
<sequence>MSCMVAGAITNPMDVVKIRMQLQRALLDEAQVSTLTYRTFRQSALKILTEEGLRGLIWPGMTASVLRELSYSSIRFGLYGPVKRAVGTVLGSQPGGDVGLAVKFASGMTTGAVGSCLANPLDLIKIRLQAEAGRVVNGVYTSGLRAGHRPTYSGTFSALTTIPRAEGGLSALYTGVLATAARASLLTAGQLASYDHTKYLLKSKYALLTDGWTLHVLASVVAGLCASTVAAPADLVKSRIMGDPEHRHYKGVADCIVKTVREEGVRALFKGWVPSYLRIAPHFVISLPLFEQFRMWLGVEMV</sequence>
<comment type="subcellular location">
    <subcellularLocation>
        <location evidence="1">Mitochondrion membrane</location>
        <topology evidence="1">Multi-pass membrane protein</topology>
    </subcellularLocation>
</comment>
<dbReference type="PRINTS" id="PR00926">
    <property type="entry name" value="MITOCARRIER"/>
</dbReference>
<keyword evidence="12" id="KW-1185">Reference proteome</keyword>
<dbReference type="InterPro" id="IPR023395">
    <property type="entry name" value="MCP_dom_sf"/>
</dbReference>
<keyword evidence="8 9" id="KW-0472">Membrane</keyword>
<dbReference type="Gene3D" id="1.50.40.10">
    <property type="entry name" value="Mitochondrial carrier domain"/>
    <property type="match status" value="1"/>
</dbReference>
<reference evidence="11 12" key="1">
    <citation type="submission" date="2016-07" db="EMBL/GenBank/DDBJ databases">
        <title>Pervasive Adenine N6-methylation of Active Genes in Fungi.</title>
        <authorList>
            <consortium name="DOE Joint Genome Institute"/>
            <person name="Mondo S.J."/>
            <person name="Dannebaum R.O."/>
            <person name="Kuo R.C."/>
            <person name="Labutti K."/>
            <person name="Haridas S."/>
            <person name="Kuo A."/>
            <person name="Salamov A."/>
            <person name="Ahrendt S.R."/>
            <person name="Lipzen A."/>
            <person name="Sullivan W."/>
            <person name="Andreopoulos W.B."/>
            <person name="Clum A."/>
            <person name="Lindquist E."/>
            <person name="Daum C."/>
            <person name="Ramamoorthy G.K."/>
            <person name="Gryganskyi A."/>
            <person name="Culley D."/>
            <person name="Magnuson J.K."/>
            <person name="James T.Y."/>
            <person name="O'Malley M.A."/>
            <person name="Stajich J.E."/>
            <person name="Spatafora J.W."/>
            <person name="Visel A."/>
            <person name="Grigoriev I.V."/>
        </authorList>
    </citation>
    <scope>NUCLEOTIDE SEQUENCE [LARGE SCALE GENOMIC DNA]</scope>
    <source>
        <strain evidence="11 12">PL171</strain>
    </source>
</reference>
<dbReference type="InterPro" id="IPR050391">
    <property type="entry name" value="Mito_Metabolite_Transporter"/>
</dbReference>
<dbReference type="OrthoDB" id="448427at2759"/>
<feature type="repeat" description="Solcar" evidence="9">
    <location>
        <begin position="1"/>
        <end position="85"/>
    </location>
</feature>
<keyword evidence="5" id="KW-0677">Repeat</keyword>
<dbReference type="GO" id="GO:0031966">
    <property type="term" value="C:mitochondrial membrane"/>
    <property type="evidence" value="ECO:0007669"/>
    <property type="project" value="UniProtKB-SubCell"/>
</dbReference>
<dbReference type="EMBL" id="MCFL01000047">
    <property type="protein sequence ID" value="ORZ32408.1"/>
    <property type="molecule type" value="Genomic_DNA"/>
</dbReference>
<evidence type="ECO:0000256" key="10">
    <source>
        <dbReference type="RuleBase" id="RU000488"/>
    </source>
</evidence>
<accession>A0A1Y2HCU1</accession>
<evidence type="ECO:0000256" key="2">
    <source>
        <dbReference type="ARBA" id="ARBA00006375"/>
    </source>
</evidence>
<evidence type="ECO:0000256" key="7">
    <source>
        <dbReference type="ARBA" id="ARBA00023128"/>
    </source>
</evidence>
<keyword evidence="6" id="KW-1133">Transmembrane helix</keyword>
<feature type="repeat" description="Solcar" evidence="9">
    <location>
        <begin position="210"/>
        <end position="296"/>
    </location>
</feature>
<dbReference type="Pfam" id="PF00153">
    <property type="entry name" value="Mito_carr"/>
    <property type="match status" value="3"/>
</dbReference>
<evidence type="ECO:0000256" key="3">
    <source>
        <dbReference type="ARBA" id="ARBA00022448"/>
    </source>
</evidence>
<comment type="caution">
    <text evidence="11">The sequence shown here is derived from an EMBL/GenBank/DDBJ whole genome shotgun (WGS) entry which is preliminary data.</text>
</comment>
<dbReference type="AlphaFoldDB" id="A0A1Y2HCU1"/>
<keyword evidence="7" id="KW-0496">Mitochondrion</keyword>
<gene>
    <name evidence="11" type="ORF">BCR44DRAFT_1404666</name>
</gene>
<evidence type="ECO:0000256" key="6">
    <source>
        <dbReference type="ARBA" id="ARBA00022989"/>
    </source>
</evidence>
<evidence type="ECO:0000256" key="1">
    <source>
        <dbReference type="ARBA" id="ARBA00004225"/>
    </source>
</evidence>
<dbReference type="InterPro" id="IPR018108">
    <property type="entry name" value="MCP_transmembrane"/>
</dbReference>
<feature type="repeat" description="Solcar" evidence="9">
    <location>
        <begin position="98"/>
        <end position="200"/>
    </location>
</feature>
<name>A0A1Y2HCU1_9FUNG</name>
<evidence type="ECO:0000256" key="5">
    <source>
        <dbReference type="ARBA" id="ARBA00022737"/>
    </source>
</evidence>
<organism evidence="11 12">
    <name type="scientific">Catenaria anguillulae PL171</name>
    <dbReference type="NCBI Taxonomy" id="765915"/>
    <lineage>
        <taxon>Eukaryota</taxon>
        <taxon>Fungi</taxon>
        <taxon>Fungi incertae sedis</taxon>
        <taxon>Blastocladiomycota</taxon>
        <taxon>Blastocladiomycetes</taxon>
        <taxon>Blastocladiales</taxon>
        <taxon>Catenariaceae</taxon>
        <taxon>Catenaria</taxon>
    </lineage>
</organism>
<dbReference type="Proteomes" id="UP000193411">
    <property type="component" value="Unassembled WGS sequence"/>
</dbReference>
<comment type="similarity">
    <text evidence="2 10">Belongs to the mitochondrial carrier (TC 2.A.29) family.</text>
</comment>
<evidence type="ECO:0000313" key="11">
    <source>
        <dbReference type="EMBL" id="ORZ32408.1"/>
    </source>
</evidence>
<keyword evidence="4 9" id="KW-0812">Transmembrane</keyword>